<gene>
    <name evidence="1" type="ORF">SEA_SMEADLEY_98</name>
</gene>
<name>A0A0H4U2B3_9CAUD</name>
<organism evidence="1 2">
    <name type="scientific">Mycobacterium phage Smeadley</name>
    <dbReference type="NCBI Taxonomy" id="1673873"/>
    <lineage>
        <taxon>Viruses</taxon>
        <taxon>Duplodnaviria</taxon>
        <taxon>Heunggongvirae</taxon>
        <taxon>Uroviricota</taxon>
        <taxon>Caudoviricetes</taxon>
        <taxon>Fromanvirus</taxon>
        <taxon>Fromanvirus astro</taxon>
    </lineage>
</organism>
<reference evidence="1 2" key="1">
    <citation type="submission" date="2015-06" db="EMBL/GenBank/DDBJ databases">
        <authorList>
            <person name="Akther S."/>
            <person name="Anaya M."/>
            <person name="Carvajal B."/>
            <person name="Chen Y."/>
            <person name="Estrada B."/>
            <person name="Gedeon F."/>
            <person name="Golebiewska U.P."/>
            <person name="Gu W."/>
            <person name="Hernandez A."/>
            <person name="Islam T."/>
            <person name="Jin Y."/>
            <person name="Jung S.M.I.N."/>
            <person name="Nieves W."/>
            <person name="Patel N."/>
            <person name="Qu S."/>
            <person name="Sookdeo T."/>
            <person name="Tobar N."/>
            <person name="Victor W."/>
            <person name="Serrano M.G."/>
            <person name="Buck G."/>
            <person name="Lee V."/>
            <person name="Wang Y."/>
            <person name="Carvalho R."/>
            <person name="Voegtly L."/>
            <person name="Shi R."/>
            <person name="Duckworth R."/>
            <person name="Johnson A."/>
            <person name="Loviza R."/>
            <person name="Walstead R."/>
            <person name="Shah Z."/>
            <person name="Kiflezghi M."/>
            <person name="Wade K."/>
            <person name="Delesalle V.A."/>
            <person name="Bradley K.W."/>
            <person name="Asai D.J."/>
            <person name="Bowman C.A."/>
            <person name="Russell D.A."/>
            <person name="Pope W.H."/>
            <person name="Jacobs-Sera D."/>
            <person name="Hendrix R.W."/>
            <person name="Hatfull G.F."/>
        </authorList>
    </citation>
    <scope>NUCLEOTIDE SEQUENCE [LARGE SCALE GENOMIC DNA]</scope>
</reference>
<dbReference type="Proteomes" id="UP000204421">
    <property type="component" value="Segment"/>
</dbReference>
<dbReference type="RefSeq" id="YP_009204188.1">
    <property type="nucleotide sequence ID" value="NC_028860.1"/>
</dbReference>
<protein>
    <submittedName>
        <fullName evidence="1">Uncharacterized protein</fullName>
    </submittedName>
</protein>
<dbReference type="KEGG" id="vg:26630702"/>
<evidence type="ECO:0000313" key="1">
    <source>
        <dbReference type="EMBL" id="AKQ07666.1"/>
    </source>
</evidence>
<dbReference type="EMBL" id="KT184694">
    <property type="protein sequence ID" value="AKQ07666.1"/>
    <property type="molecule type" value="Genomic_DNA"/>
</dbReference>
<evidence type="ECO:0000313" key="2">
    <source>
        <dbReference type="Proteomes" id="UP000204421"/>
    </source>
</evidence>
<dbReference type="GeneID" id="26630702"/>
<dbReference type="OrthoDB" id="35895at10239"/>
<proteinExistence type="predicted"/>
<sequence length="75" mass="8203">MQTIRTQAIFADDLEVGDTFINGDYVATAEIIDTRDRHVLVQVVSQTVGGMELRYTVTLRGDDAVTVLYVAGVKA</sequence>
<accession>A0A0H4U2B3</accession>